<dbReference type="EMBL" id="ABDF02000091">
    <property type="protein sequence ID" value="EHK16103.1"/>
    <property type="molecule type" value="Genomic_DNA"/>
</dbReference>
<organism evidence="8 9">
    <name type="scientific">Hypocrea virens (strain Gv29-8 / FGSC 10586)</name>
    <name type="common">Gliocladium virens</name>
    <name type="synonym">Trichoderma virens</name>
    <dbReference type="NCBI Taxonomy" id="413071"/>
    <lineage>
        <taxon>Eukaryota</taxon>
        <taxon>Fungi</taxon>
        <taxon>Dikarya</taxon>
        <taxon>Ascomycota</taxon>
        <taxon>Pezizomycotina</taxon>
        <taxon>Sordariomycetes</taxon>
        <taxon>Hypocreomycetidae</taxon>
        <taxon>Hypocreales</taxon>
        <taxon>Hypocreaceae</taxon>
        <taxon>Trichoderma</taxon>
    </lineage>
</organism>
<sequence length="651" mass="73905">MKTVAMNRINVPIVYGSSHAGIPYANTGNHVSCERLWAILSRIQRCEGENDEPVTNVQWTMDSSSSTEMLHRLAEADGALMTTVKPTLSMSLPLSPFTLTPLTPIPIPLNYSCFVSQQRGRGFSYQAFETERFEFLLNFTSHDGLDISFNFLTSAEKGTDNWYSDNLLTIDDLLVVDYETSNKQIKEPLERSRASRTMEWLFDPLLSQTKAICEKLLNLPGINEIAAGNHAQSLEEQCLEFFNPPNLRRLLDTYWKRWHRNCPVIHTPSFDPSQAPAELVLVIVLIGACVSKYPGDAQNARTWLEPAERLVFALPWLSRETQSDQPNLALTRYTKLRILQTAILMCALQTWEGSSKAKERIRKLRYPYVAQASQELAYSRVGEQIGSDLAATLRYWDEFILEEQLLRTKSYIFVLDTAFTIFHSIPPRITVPDLDFPFPYPDVCFHAHTGYEFFESVQQICPNYPITRETRIHRVIQMLCDTTSSTLYSHLLEITDLGGFILISGMVISRVNNTTLISWVNYLLVSFSAIHSIIFCQQISCFSSQDTIMPLFYSLEKWLSLWNKRISPSQLGSEARALIDRDESVVYTSFVRHSREYYTLALAKLEMIDKLHSAGQISQVADADKGSVKQLISYVKGAWPSRTGTAAASVV</sequence>
<keyword evidence="2" id="KW-0479">Metal-binding</keyword>
<dbReference type="GO" id="GO:0008270">
    <property type="term" value="F:zinc ion binding"/>
    <property type="evidence" value="ECO:0007669"/>
    <property type="project" value="UniProtKB-KW"/>
</dbReference>
<dbReference type="HOGENOM" id="CLU_420942_0_0_1"/>
<comment type="caution">
    <text evidence="8">The sequence shown here is derived from an EMBL/GenBank/DDBJ whole genome shotgun (WGS) entry which is preliminary data.</text>
</comment>
<accession>G9NB95</accession>
<dbReference type="Pfam" id="PF04082">
    <property type="entry name" value="Fungal_trans"/>
    <property type="match status" value="1"/>
</dbReference>
<keyword evidence="3" id="KW-0677">Repeat</keyword>
<feature type="domain" description="Xylanolytic transcriptional activator regulatory" evidence="7">
    <location>
        <begin position="251"/>
        <end position="484"/>
    </location>
</feature>
<dbReference type="PANTHER" id="PTHR40626">
    <property type="entry name" value="MIP31509P"/>
    <property type="match status" value="1"/>
</dbReference>
<dbReference type="InParanoid" id="G9NB95"/>
<dbReference type="InterPro" id="IPR051059">
    <property type="entry name" value="VerF-like"/>
</dbReference>
<dbReference type="VEuPathDB" id="FungiDB:TRIVIDRAFT_228033"/>
<evidence type="ECO:0000259" key="7">
    <source>
        <dbReference type="Pfam" id="PF04082"/>
    </source>
</evidence>
<proteinExistence type="predicted"/>
<evidence type="ECO:0000256" key="6">
    <source>
        <dbReference type="ARBA" id="ARBA00023242"/>
    </source>
</evidence>
<evidence type="ECO:0000256" key="3">
    <source>
        <dbReference type="ARBA" id="ARBA00022737"/>
    </source>
</evidence>
<dbReference type="RefSeq" id="XP_013950302.1">
    <property type="nucleotide sequence ID" value="XM_014094827.1"/>
</dbReference>
<dbReference type="GeneID" id="25792131"/>
<dbReference type="Proteomes" id="UP000007115">
    <property type="component" value="Unassembled WGS sequence"/>
</dbReference>
<evidence type="ECO:0000256" key="1">
    <source>
        <dbReference type="ARBA" id="ARBA00004123"/>
    </source>
</evidence>
<dbReference type="STRING" id="413071.G9NB95"/>
<dbReference type="GO" id="GO:0000785">
    <property type="term" value="C:chromatin"/>
    <property type="evidence" value="ECO:0007669"/>
    <property type="project" value="TreeGrafter"/>
</dbReference>
<dbReference type="GO" id="GO:0000978">
    <property type="term" value="F:RNA polymerase II cis-regulatory region sequence-specific DNA binding"/>
    <property type="evidence" value="ECO:0007669"/>
    <property type="project" value="InterPro"/>
</dbReference>
<keyword evidence="5" id="KW-0862">Zinc</keyword>
<name>G9NB95_HYPVG</name>
<dbReference type="OMA" id="DMACPEA"/>
<evidence type="ECO:0000313" key="8">
    <source>
        <dbReference type="EMBL" id="EHK16103.1"/>
    </source>
</evidence>
<dbReference type="GO" id="GO:0005634">
    <property type="term" value="C:nucleus"/>
    <property type="evidence" value="ECO:0007669"/>
    <property type="project" value="UniProtKB-SubCell"/>
</dbReference>
<dbReference type="AlphaFoldDB" id="G9NB95"/>
<dbReference type="GO" id="GO:0006351">
    <property type="term" value="P:DNA-templated transcription"/>
    <property type="evidence" value="ECO:0007669"/>
    <property type="project" value="InterPro"/>
</dbReference>
<evidence type="ECO:0000313" key="9">
    <source>
        <dbReference type="Proteomes" id="UP000007115"/>
    </source>
</evidence>
<dbReference type="eggNOG" id="KOG1721">
    <property type="taxonomic scope" value="Eukaryota"/>
</dbReference>
<evidence type="ECO:0000256" key="5">
    <source>
        <dbReference type="ARBA" id="ARBA00022833"/>
    </source>
</evidence>
<dbReference type="OrthoDB" id="654211at2759"/>
<comment type="subcellular location">
    <subcellularLocation>
        <location evidence="1">Nucleus</location>
    </subcellularLocation>
</comment>
<protein>
    <recommendedName>
        <fullName evidence="7">Xylanolytic transcriptional activator regulatory domain-containing protein</fullName>
    </recommendedName>
</protein>
<dbReference type="PANTHER" id="PTHR40626:SF3">
    <property type="entry name" value="TRANSCRIPTION FACTOR WITH C2H2 AND ZN(2)-CYS(6) DNA BINDING DOMAIN (EUROFUNG)-RELATED"/>
    <property type="match status" value="1"/>
</dbReference>
<dbReference type="GO" id="GO:0000981">
    <property type="term" value="F:DNA-binding transcription factor activity, RNA polymerase II-specific"/>
    <property type="evidence" value="ECO:0007669"/>
    <property type="project" value="InterPro"/>
</dbReference>
<keyword evidence="4" id="KW-0863">Zinc-finger</keyword>
<keyword evidence="9" id="KW-1185">Reference proteome</keyword>
<dbReference type="InterPro" id="IPR007219">
    <property type="entry name" value="XnlR_reg_dom"/>
</dbReference>
<dbReference type="CDD" id="cd12148">
    <property type="entry name" value="fungal_TF_MHR"/>
    <property type="match status" value="1"/>
</dbReference>
<keyword evidence="6" id="KW-0539">Nucleus</keyword>
<reference evidence="8 9" key="1">
    <citation type="journal article" date="2011" name="Genome Biol.">
        <title>Comparative genome sequence analysis underscores mycoparasitism as the ancestral life style of Trichoderma.</title>
        <authorList>
            <person name="Kubicek C.P."/>
            <person name="Herrera-Estrella A."/>
            <person name="Seidl-Seiboth V."/>
            <person name="Martinez D.A."/>
            <person name="Druzhinina I.S."/>
            <person name="Thon M."/>
            <person name="Zeilinger S."/>
            <person name="Casas-Flores S."/>
            <person name="Horwitz B.A."/>
            <person name="Mukherjee P.K."/>
            <person name="Mukherjee M."/>
            <person name="Kredics L."/>
            <person name="Alcaraz L.D."/>
            <person name="Aerts A."/>
            <person name="Antal Z."/>
            <person name="Atanasova L."/>
            <person name="Cervantes-Badillo M.G."/>
            <person name="Challacombe J."/>
            <person name="Chertkov O."/>
            <person name="McCluskey K."/>
            <person name="Coulpier F."/>
            <person name="Deshpande N."/>
            <person name="von Doehren H."/>
            <person name="Ebbole D.J."/>
            <person name="Esquivel-Naranjo E.U."/>
            <person name="Fekete E."/>
            <person name="Flipphi M."/>
            <person name="Glaser F."/>
            <person name="Gomez-Rodriguez E.Y."/>
            <person name="Gruber S."/>
            <person name="Han C."/>
            <person name="Henrissat B."/>
            <person name="Hermosa R."/>
            <person name="Hernandez-Onate M."/>
            <person name="Karaffa L."/>
            <person name="Kosti I."/>
            <person name="Le Crom S."/>
            <person name="Lindquist E."/>
            <person name="Lucas S."/>
            <person name="Luebeck M."/>
            <person name="Luebeck P.S."/>
            <person name="Margeot A."/>
            <person name="Metz B."/>
            <person name="Misra M."/>
            <person name="Nevalainen H."/>
            <person name="Omann M."/>
            <person name="Packer N."/>
            <person name="Perrone G."/>
            <person name="Uresti-Rivera E.E."/>
            <person name="Salamov A."/>
            <person name="Schmoll M."/>
            <person name="Seiboth B."/>
            <person name="Shapiro H."/>
            <person name="Sukno S."/>
            <person name="Tamayo-Ramos J.A."/>
            <person name="Tisch D."/>
            <person name="Wiest A."/>
            <person name="Wilkinson H.H."/>
            <person name="Zhang M."/>
            <person name="Coutinho P.M."/>
            <person name="Kenerley C.M."/>
            <person name="Monte E."/>
            <person name="Baker S.E."/>
            <person name="Grigoriev I.V."/>
        </authorList>
    </citation>
    <scope>NUCLEOTIDE SEQUENCE [LARGE SCALE GENOMIC DNA]</scope>
    <source>
        <strain evidence="9">Gv29-8 / FGSC 10586</strain>
    </source>
</reference>
<evidence type="ECO:0000256" key="4">
    <source>
        <dbReference type="ARBA" id="ARBA00022771"/>
    </source>
</evidence>
<gene>
    <name evidence="8" type="ORF">TRIVIDRAFT_228033</name>
</gene>
<evidence type="ECO:0000256" key="2">
    <source>
        <dbReference type="ARBA" id="ARBA00022723"/>
    </source>
</evidence>